<comment type="caution">
    <text evidence="2">The sequence shown here is derived from an EMBL/GenBank/DDBJ whole genome shotgun (WGS) entry which is preliminary data.</text>
</comment>
<evidence type="ECO:0000313" key="2">
    <source>
        <dbReference type="EMBL" id="GCF10939.1"/>
    </source>
</evidence>
<reference evidence="2 3" key="1">
    <citation type="submission" date="2019-01" db="EMBL/GenBank/DDBJ databases">
        <title>Draft genome sequence of Dictyobacter sp. Uno17.</title>
        <authorList>
            <person name="Wang C.M."/>
            <person name="Zheng Y."/>
            <person name="Sakai Y."/>
            <person name="Abe K."/>
            <person name="Yokota A."/>
            <person name="Yabe S."/>
        </authorList>
    </citation>
    <scope>NUCLEOTIDE SEQUENCE [LARGE SCALE GENOMIC DNA]</scope>
    <source>
        <strain evidence="2 3">Uno17</strain>
    </source>
</reference>
<keyword evidence="3" id="KW-1185">Reference proteome</keyword>
<dbReference type="Gene3D" id="3.90.25.10">
    <property type="entry name" value="UDP-galactose 4-epimerase, domain 1"/>
    <property type="match status" value="1"/>
</dbReference>
<gene>
    <name evidence="2" type="ORF">KDI_45030</name>
</gene>
<dbReference type="EMBL" id="BIXY01000088">
    <property type="protein sequence ID" value="GCF10939.1"/>
    <property type="molecule type" value="Genomic_DNA"/>
</dbReference>
<proteinExistence type="predicted"/>
<accession>A0A5A5TIW8</accession>
<dbReference type="Proteomes" id="UP000322530">
    <property type="component" value="Unassembled WGS sequence"/>
</dbReference>
<dbReference type="Pfam" id="PF05368">
    <property type="entry name" value="NmrA"/>
    <property type="match status" value="1"/>
</dbReference>
<protein>
    <recommendedName>
        <fullName evidence="1">NmrA-like domain-containing protein</fullName>
    </recommendedName>
</protein>
<feature type="domain" description="NmrA-like" evidence="1">
    <location>
        <begin position="4"/>
        <end position="237"/>
    </location>
</feature>
<evidence type="ECO:0000259" key="1">
    <source>
        <dbReference type="Pfam" id="PF05368"/>
    </source>
</evidence>
<name>A0A5A5TIW8_9CHLR</name>
<dbReference type="Gene3D" id="3.40.50.720">
    <property type="entry name" value="NAD(P)-binding Rossmann-like Domain"/>
    <property type="match status" value="1"/>
</dbReference>
<dbReference type="PANTHER" id="PTHR43162">
    <property type="match status" value="1"/>
</dbReference>
<dbReference type="PANTHER" id="PTHR43162:SF1">
    <property type="entry name" value="PRESTALK A DIFFERENTIATION PROTEIN A"/>
    <property type="match status" value="1"/>
</dbReference>
<organism evidence="2 3">
    <name type="scientific">Dictyobacter arantiisoli</name>
    <dbReference type="NCBI Taxonomy" id="2014874"/>
    <lineage>
        <taxon>Bacteria</taxon>
        <taxon>Bacillati</taxon>
        <taxon>Chloroflexota</taxon>
        <taxon>Ktedonobacteria</taxon>
        <taxon>Ktedonobacterales</taxon>
        <taxon>Dictyobacteraceae</taxon>
        <taxon>Dictyobacter</taxon>
    </lineage>
</organism>
<dbReference type="InterPro" id="IPR051604">
    <property type="entry name" value="Ergot_Alk_Oxidoreductase"/>
</dbReference>
<evidence type="ECO:0000313" key="3">
    <source>
        <dbReference type="Proteomes" id="UP000322530"/>
    </source>
</evidence>
<dbReference type="SUPFAM" id="SSF51735">
    <property type="entry name" value="NAD(P)-binding Rossmann-fold domains"/>
    <property type="match status" value="1"/>
</dbReference>
<dbReference type="AlphaFoldDB" id="A0A5A5TIW8"/>
<sequence length="293" mass="32489">MSSKQFLITGATGTVGATGRKTAELLLERGHHVRAFVHQYDERSAQLEQQGVEIVVGDLLDFTTIRPALEGVGGAYFVYPIAPGLIEATASFAQAAKEANVPAIVNMSQISARREARSHAAFNHWMAERVFDWSGLAVTHLHPTFFAESFVALYQAQNVKNGLVQLPFGESKHAPIVAEDQARLIATILENPSAHTGKIYRVFGLKEYTYAEAFEKISQILGHKITYERISLEAFHEQWVMAGQPFVGQHLVEVAKDHAANIFSGTDEVIEQITGQPPMDLETYIRTHREAFE</sequence>
<dbReference type="InterPro" id="IPR036291">
    <property type="entry name" value="NAD(P)-bd_dom_sf"/>
</dbReference>
<dbReference type="OrthoDB" id="109735at2"/>
<dbReference type="InterPro" id="IPR008030">
    <property type="entry name" value="NmrA-like"/>
</dbReference>